<evidence type="ECO:0000256" key="1">
    <source>
        <dbReference type="SAM" id="Phobius"/>
    </source>
</evidence>
<evidence type="ECO:0000313" key="4">
    <source>
        <dbReference type="Proteomes" id="UP000033854"/>
    </source>
</evidence>
<feature type="transmembrane region" description="Helical" evidence="1">
    <location>
        <begin position="462"/>
        <end position="480"/>
    </location>
</feature>
<dbReference type="InterPro" id="IPR029044">
    <property type="entry name" value="Nucleotide-diphossugar_trans"/>
</dbReference>
<proteinExistence type="predicted"/>
<gene>
    <name evidence="3" type="ORF">UV06_C0001G0153</name>
</gene>
<dbReference type="PANTHER" id="PTHR36851">
    <property type="entry name" value="UNNAMED PRODUCT"/>
    <property type="match status" value="1"/>
</dbReference>
<keyword evidence="1" id="KW-1133">Transmembrane helix</keyword>
<organism evidence="3 4">
    <name type="scientific">Candidatus Collierbacteria bacterium GW2011_GWA2_42_17</name>
    <dbReference type="NCBI Taxonomy" id="1618378"/>
    <lineage>
        <taxon>Bacteria</taxon>
        <taxon>Candidatus Collieribacteriota</taxon>
    </lineage>
</organism>
<evidence type="ECO:0000313" key="3">
    <source>
        <dbReference type="EMBL" id="KKS43419.1"/>
    </source>
</evidence>
<feature type="transmembrane region" description="Helical" evidence="1">
    <location>
        <begin position="57"/>
        <end position="75"/>
    </location>
</feature>
<dbReference type="PANTHER" id="PTHR36851:SF1">
    <property type="entry name" value="GLYCO_TRANS_2-LIKE DOMAIN-CONTAINING PROTEIN"/>
    <property type="match status" value="1"/>
</dbReference>
<feature type="domain" description="Glycosyltransferase 2-like" evidence="2">
    <location>
        <begin position="209"/>
        <end position="435"/>
    </location>
</feature>
<dbReference type="EMBL" id="LCDA01000001">
    <property type="protein sequence ID" value="KKS43419.1"/>
    <property type="molecule type" value="Genomic_DNA"/>
</dbReference>
<feature type="transmembrane region" description="Helical" evidence="1">
    <location>
        <begin position="419"/>
        <end position="441"/>
    </location>
</feature>
<dbReference type="Gene3D" id="3.90.550.10">
    <property type="entry name" value="Spore Coat Polysaccharide Biosynthesis Protein SpsA, Chain A"/>
    <property type="match status" value="1"/>
</dbReference>
<keyword evidence="1" id="KW-0812">Transmembrane</keyword>
<dbReference type="InterPro" id="IPR001173">
    <property type="entry name" value="Glyco_trans_2-like"/>
</dbReference>
<accession>A0A0G0Z3U3</accession>
<name>A0A0G0Z3U3_9BACT</name>
<dbReference type="AlphaFoldDB" id="A0A0G0Z3U3"/>
<evidence type="ECO:0000259" key="2">
    <source>
        <dbReference type="Pfam" id="PF13632"/>
    </source>
</evidence>
<comment type="caution">
    <text evidence="3">The sequence shown here is derived from an EMBL/GenBank/DDBJ whole genome shotgun (WGS) entry which is preliminary data.</text>
</comment>
<dbReference type="Proteomes" id="UP000033854">
    <property type="component" value="Unassembled WGS sequence"/>
</dbReference>
<sequence length="501" mass="58418">MFVFLRYLINKYPHQSQRVLEILPGFVSWSFILFPVWGSIFWPVGVAYFIISFNVYWLYRSLTLSVASVMSYFRIKAAEKYDWMGDVKGFADWMEVKHVIVLPTYKEPGDILVRTLEALEKQTLGAKQIIPLIAMEARAGEEINRSREKQLRDKFKGKFAELLFTYHPANLTGEVVGKSSNAAWAGKEFRKELKKHDDWDMDKMTISSVDCDVALHPNHLAALTYMFLDDPNRYHKIWQGAIVFYNNIERIPWPMRVFNRMSSVINMAQLSRPDRLINFSTYSMSLRLMDDIDYWDTDVIPEDYRIFFKTYFATEGKVEVEPLYISVFADAAEADGFWSTYTNTYEQVKRWAWGASDDSYIIKRYILDTKAPFWDKTIRVFKVVEDHFMWPVNWFIITVAANLPPLLNPTFSRTVMGKTLPQVSSAILTLSLVSMIAMILIDLKARPKVKDLPWWRGIVSPFEFVLLPVVGFFFSALPGLDAHTRLMMGRYMEYRVTEKKA</sequence>
<dbReference type="Pfam" id="PF13632">
    <property type="entry name" value="Glyco_trans_2_3"/>
    <property type="match status" value="1"/>
</dbReference>
<reference evidence="3 4" key="1">
    <citation type="journal article" date="2015" name="Nature">
        <title>rRNA introns, odd ribosomes, and small enigmatic genomes across a large radiation of phyla.</title>
        <authorList>
            <person name="Brown C.T."/>
            <person name="Hug L.A."/>
            <person name="Thomas B.C."/>
            <person name="Sharon I."/>
            <person name="Castelle C.J."/>
            <person name="Singh A."/>
            <person name="Wilkins M.J."/>
            <person name="Williams K.H."/>
            <person name="Banfield J.F."/>
        </authorList>
    </citation>
    <scope>NUCLEOTIDE SEQUENCE [LARGE SCALE GENOMIC DNA]</scope>
</reference>
<keyword evidence="1" id="KW-0472">Membrane</keyword>
<protein>
    <recommendedName>
        <fullName evidence="2">Glycosyltransferase 2-like domain-containing protein</fullName>
    </recommendedName>
</protein>
<feature type="transmembrane region" description="Helical" evidence="1">
    <location>
        <begin position="26"/>
        <end position="51"/>
    </location>
</feature>